<proteinExistence type="predicted"/>
<name>A0ABR1ETG3_NECAM</name>
<reference evidence="1 2" key="1">
    <citation type="submission" date="2023-08" db="EMBL/GenBank/DDBJ databases">
        <title>A Necator americanus chromosomal reference genome.</title>
        <authorList>
            <person name="Ilik V."/>
            <person name="Petrzelkova K.J."/>
            <person name="Pardy F."/>
            <person name="Fuh T."/>
            <person name="Niatou-Singa F.S."/>
            <person name="Gouil Q."/>
            <person name="Baker L."/>
            <person name="Ritchie M.E."/>
            <person name="Jex A.R."/>
            <person name="Gazzola D."/>
            <person name="Li H."/>
            <person name="Toshio Fujiwara R."/>
            <person name="Zhan B."/>
            <person name="Aroian R.V."/>
            <person name="Pafco B."/>
            <person name="Schwarz E.M."/>
        </authorList>
    </citation>
    <scope>NUCLEOTIDE SEQUENCE [LARGE SCALE GENOMIC DNA]</scope>
    <source>
        <strain evidence="1 2">Aroian</strain>
        <tissue evidence="1">Whole animal</tissue>
    </source>
</reference>
<keyword evidence="2" id="KW-1185">Reference proteome</keyword>
<comment type="caution">
    <text evidence="1">The sequence shown here is derived from an EMBL/GenBank/DDBJ whole genome shotgun (WGS) entry which is preliminary data.</text>
</comment>
<dbReference type="EMBL" id="JAVFWL010000006">
    <property type="protein sequence ID" value="KAK6765938.1"/>
    <property type="molecule type" value="Genomic_DNA"/>
</dbReference>
<accession>A0ABR1ETG3</accession>
<gene>
    <name evidence="1" type="primary">Necator_chrX.g25864</name>
    <name evidence="1" type="ORF">RB195_025698</name>
</gene>
<protein>
    <submittedName>
        <fullName evidence="1">Uncharacterized protein</fullName>
    </submittedName>
</protein>
<organism evidence="1 2">
    <name type="scientific">Necator americanus</name>
    <name type="common">Human hookworm</name>
    <dbReference type="NCBI Taxonomy" id="51031"/>
    <lineage>
        <taxon>Eukaryota</taxon>
        <taxon>Metazoa</taxon>
        <taxon>Ecdysozoa</taxon>
        <taxon>Nematoda</taxon>
        <taxon>Chromadorea</taxon>
        <taxon>Rhabditida</taxon>
        <taxon>Rhabditina</taxon>
        <taxon>Rhabditomorpha</taxon>
        <taxon>Strongyloidea</taxon>
        <taxon>Ancylostomatidae</taxon>
        <taxon>Bunostominae</taxon>
        <taxon>Necator</taxon>
    </lineage>
</organism>
<evidence type="ECO:0000313" key="2">
    <source>
        <dbReference type="Proteomes" id="UP001303046"/>
    </source>
</evidence>
<dbReference type="Proteomes" id="UP001303046">
    <property type="component" value="Unassembled WGS sequence"/>
</dbReference>
<evidence type="ECO:0000313" key="1">
    <source>
        <dbReference type="EMBL" id="KAK6765938.1"/>
    </source>
</evidence>
<sequence length="143" mass="16352">MNHDLTTQLHATMNHELTSQLARRCGAIKEDVEDRRAAVLVKAGEVGKSIRYASRNFQIRKTKMTALRNQDGINTLSRKGMEKVIYDFWSSLRSPTRHHIGEQSYCTRSRQTQARTYEERLIASPNQHIGEAPHSLPVGMQSF</sequence>